<dbReference type="Gene3D" id="3.30.420.580">
    <property type="match status" value="1"/>
</dbReference>
<dbReference type="AlphaFoldDB" id="A0ABD2PYA7"/>
<dbReference type="Proteomes" id="UP001626550">
    <property type="component" value="Unassembled WGS sequence"/>
</dbReference>
<evidence type="ECO:0000256" key="1">
    <source>
        <dbReference type="ARBA" id="ARBA00003520"/>
    </source>
</evidence>
<evidence type="ECO:0008006" key="5">
    <source>
        <dbReference type="Google" id="ProtNLM"/>
    </source>
</evidence>
<dbReference type="SUPFAM" id="SSF53067">
    <property type="entry name" value="Actin-like ATPase domain"/>
    <property type="match status" value="1"/>
</dbReference>
<keyword evidence="4" id="KW-1185">Reference proteome</keyword>
<accession>A0ABD2PYA7</accession>
<gene>
    <name evidence="3" type="ORF">Ciccas_008993</name>
</gene>
<evidence type="ECO:0000313" key="4">
    <source>
        <dbReference type="Proteomes" id="UP001626550"/>
    </source>
</evidence>
<comment type="function">
    <text evidence="1">Actins are highly conserved proteins that are involved in various types of cell motility and are ubiquitously expressed in all eukaryotic cells.</text>
</comment>
<dbReference type="PANTHER" id="PTHR11937">
    <property type="entry name" value="ACTIN"/>
    <property type="match status" value="1"/>
</dbReference>
<dbReference type="Pfam" id="PF00022">
    <property type="entry name" value="Actin"/>
    <property type="match status" value="1"/>
</dbReference>
<sequence>MNILLNKIGFSHALVQISSAAVTYTLKLSSCLVIDIGASKVSITCVEEGVAILHTAVMLPVGFYDVLLLLKSFFQPILKHPDRIETNTELTCLFNLLNTLNTAFFEKNPLDSPDRSNDTLCLDNYEWDDGSLRFEDIRVSRTTLQKINTLPFTFTRMLNPCFSPCSVLNSEPDDPFDDLYMHLTNPGKKVKKQVKVDDENVDTQQEVKKEEPIQVQKNESDKIEHPEYFESLAEAVWWCLDECGKMTTKHLKSQNSDSINRVVEQDLFAIITGEECRRRLLKNVVLVGGGSAHKGIRWLESWLARELKKLAGNATSVDWISGGPSIEVRCYPQQESAENFAWLGGTLMAHTSCISEASITASDWNKNGSRTLRERALFRW</sequence>
<name>A0ABD2PYA7_9PLAT</name>
<protein>
    <recommendedName>
        <fullName evidence="5">Actin-related protein 10</fullName>
    </recommendedName>
</protein>
<dbReference type="Gene3D" id="3.30.420.40">
    <property type="match status" value="2"/>
</dbReference>
<dbReference type="InterPro" id="IPR004000">
    <property type="entry name" value="Actin"/>
</dbReference>
<comment type="caution">
    <text evidence="3">The sequence shown here is derived from an EMBL/GenBank/DDBJ whole genome shotgun (WGS) entry which is preliminary data.</text>
</comment>
<feature type="region of interest" description="Disordered" evidence="2">
    <location>
        <begin position="200"/>
        <end position="219"/>
    </location>
</feature>
<evidence type="ECO:0000313" key="3">
    <source>
        <dbReference type="EMBL" id="KAL3312413.1"/>
    </source>
</evidence>
<evidence type="ECO:0000256" key="2">
    <source>
        <dbReference type="SAM" id="MobiDB-lite"/>
    </source>
</evidence>
<dbReference type="InterPro" id="IPR043129">
    <property type="entry name" value="ATPase_NBD"/>
</dbReference>
<organism evidence="3 4">
    <name type="scientific">Cichlidogyrus casuarinus</name>
    <dbReference type="NCBI Taxonomy" id="1844966"/>
    <lineage>
        <taxon>Eukaryota</taxon>
        <taxon>Metazoa</taxon>
        <taxon>Spiralia</taxon>
        <taxon>Lophotrochozoa</taxon>
        <taxon>Platyhelminthes</taxon>
        <taxon>Monogenea</taxon>
        <taxon>Monopisthocotylea</taxon>
        <taxon>Dactylogyridea</taxon>
        <taxon>Ancyrocephalidae</taxon>
        <taxon>Cichlidogyrus</taxon>
    </lineage>
</organism>
<dbReference type="EMBL" id="JBJKFK010001712">
    <property type="protein sequence ID" value="KAL3312413.1"/>
    <property type="molecule type" value="Genomic_DNA"/>
</dbReference>
<feature type="compositionally biased region" description="Basic and acidic residues" evidence="2">
    <location>
        <begin position="205"/>
        <end position="219"/>
    </location>
</feature>
<proteinExistence type="predicted"/>
<reference evidence="3 4" key="1">
    <citation type="submission" date="2024-11" db="EMBL/GenBank/DDBJ databases">
        <title>Adaptive evolution of stress response genes in parasites aligns with host niche diversity.</title>
        <authorList>
            <person name="Hahn C."/>
            <person name="Resl P."/>
        </authorList>
    </citation>
    <scope>NUCLEOTIDE SEQUENCE [LARGE SCALE GENOMIC DNA]</scope>
    <source>
        <strain evidence="3">EGGRZ-B1_66</strain>
        <tissue evidence="3">Body</tissue>
    </source>
</reference>